<name>A0ABU8XTY7_9PROT</name>
<gene>
    <name evidence="2" type="ORF">U1T56_09740</name>
</gene>
<dbReference type="NCBIfam" id="NF003818">
    <property type="entry name" value="PRK05409.1"/>
    <property type="match status" value="1"/>
</dbReference>
<sequence length="297" mass="33139">MIDPQPATSDPPPRLMDRAGIGLRHPHLVRLIEEPPESLAWVEVHTENYMVEGGPRLRQLELIRERYALSFHGVGLSLGSAEPPDPEHLARIKWLVDRFQPALLSEHIAWSVEHGHYLNDLFPIPYTEEALRLVARNIEVAQEALGRPLLVENPSSYLRFLDSTMPECAFVAELSRRAGCGILLDVNNIHVSAHNHGFDVIEYLNAIPAEAVGELHLAGHAACEIDGVTVLIDDHGSRVEEPVWRLFEAALARLGPRPTLIEWDNAIPPLEVLLDERARAQARLDRAAREQPLVPAA</sequence>
<evidence type="ECO:0000313" key="3">
    <source>
        <dbReference type="Proteomes" id="UP001375743"/>
    </source>
</evidence>
<dbReference type="EMBL" id="JBBLZC010000008">
    <property type="protein sequence ID" value="MEK0083432.1"/>
    <property type="molecule type" value="Genomic_DNA"/>
</dbReference>
<dbReference type="PANTHER" id="PTHR42194:SF1">
    <property type="entry name" value="UPF0276 PROTEIN HI_1600"/>
    <property type="match status" value="1"/>
</dbReference>
<proteinExistence type="inferred from homology"/>
<comment type="similarity">
    <text evidence="1">Belongs to the UPF0276 family.</text>
</comment>
<dbReference type="RefSeq" id="WP_418159281.1">
    <property type="nucleotide sequence ID" value="NZ_JBBLZC010000008.1"/>
</dbReference>
<dbReference type="Proteomes" id="UP001375743">
    <property type="component" value="Unassembled WGS sequence"/>
</dbReference>
<comment type="caution">
    <text evidence="2">The sequence shown here is derived from an EMBL/GenBank/DDBJ whole genome shotgun (WGS) entry which is preliminary data.</text>
</comment>
<dbReference type="SUPFAM" id="SSF51658">
    <property type="entry name" value="Xylose isomerase-like"/>
    <property type="match status" value="1"/>
</dbReference>
<dbReference type="InterPro" id="IPR036237">
    <property type="entry name" value="Xyl_isomerase-like_sf"/>
</dbReference>
<dbReference type="Pfam" id="PF05114">
    <property type="entry name" value="MbnB_TglH_ChrH"/>
    <property type="match status" value="1"/>
</dbReference>
<evidence type="ECO:0000313" key="2">
    <source>
        <dbReference type="EMBL" id="MEK0083432.1"/>
    </source>
</evidence>
<reference evidence="2 3" key="1">
    <citation type="submission" date="2024-01" db="EMBL/GenBank/DDBJ databases">
        <title>Multi-omics insights into the function and evolution of sodium benzoate biodegradation pathways in Benzoatithermus flavus gen. nov., sp. nov. from hot spring.</title>
        <authorList>
            <person name="Hu C.-J."/>
            <person name="Li W.-J."/>
        </authorList>
    </citation>
    <scope>NUCLEOTIDE SEQUENCE [LARGE SCALE GENOMIC DNA]</scope>
    <source>
        <strain evidence="2 3">SYSU G07066</strain>
    </source>
</reference>
<dbReference type="PANTHER" id="PTHR42194">
    <property type="entry name" value="UPF0276 PROTEIN HI_1600"/>
    <property type="match status" value="1"/>
</dbReference>
<evidence type="ECO:0000256" key="1">
    <source>
        <dbReference type="HAMAP-Rule" id="MF_00697"/>
    </source>
</evidence>
<dbReference type="Gene3D" id="3.20.20.150">
    <property type="entry name" value="Divalent-metal-dependent TIM barrel enzymes"/>
    <property type="match status" value="1"/>
</dbReference>
<dbReference type="HAMAP" id="MF_00697">
    <property type="entry name" value="UPF0276"/>
    <property type="match status" value="1"/>
</dbReference>
<dbReference type="InterPro" id="IPR007801">
    <property type="entry name" value="MbnB/TglH/ChrH"/>
</dbReference>
<accession>A0ABU8XTY7</accession>
<keyword evidence="3" id="KW-1185">Reference proteome</keyword>
<protein>
    <recommendedName>
        <fullName evidence="1">UPF0276 protein U1T56_09740</fullName>
    </recommendedName>
</protein>
<organism evidence="2 3">
    <name type="scientific">Benzoatithermus flavus</name>
    <dbReference type="NCBI Taxonomy" id="3108223"/>
    <lineage>
        <taxon>Bacteria</taxon>
        <taxon>Pseudomonadati</taxon>
        <taxon>Pseudomonadota</taxon>
        <taxon>Alphaproteobacteria</taxon>
        <taxon>Geminicoccales</taxon>
        <taxon>Geminicoccaceae</taxon>
        <taxon>Benzoatithermus</taxon>
    </lineage>
</organism>